<keyword evidence="1" id="KW-1133">Transmembrane helix</keyword>
<protein>
    <recommendedName>
        <fullName evidence="4">5-aminolevulinate synthase</fullName>
    </recommendedName>
</protein>
<reference evidence="3" key="1">
    <citation type="submission" date="2016-10" db="EMBL/GenBank/DDBJ databases">
        <authorList>
            <person name="Varghese N."/>
            <person name="Submissions S."/>
        </authorList>
    </citation>
    <scope>NUCLEOTIDE SEQUENCE [LARGE SCALE GENOMIC DNA]</scope>
    <source>
        <strain evidence="3">DSM 26894</strain>
    </source>
</reference>
<evidence type="ECO:0000256" key="1">
    <source>
        <dbReference type="SAM" id="Phobius"/>
    </source>
</evidence>
<accession>A0A1I6VPX7</accession>
<organism evidence="2 3">
    <name type="scientific">Alloyangia pacifica</name>
    <dbReference type="NCBI Taxonomy" id="311180"/>
    <lineage>
        <taxon>Bacteria</taxon>
        <taxon>Pseudomonadati</taxon>
        <taxon>Pseudomonadota</taxon>
        <taxon>Alphaproteobacteria</taxon>
        <taxon>Rhodobacterales</taxon>
        <taxon>Roseobacteraceae</taxon>
        <taxon>Alloyangia</taxon>
    </lineage>
</organism>
<dbReference type="AlphaFoldDB" id="A0A1I6VPX7"/>
<keyword evidence="1" id="KW-0472">Membrane</keyword>
<dbReference type="Gene3D" id="1.10.3730.20">
    <property type="match status" value="1"/>
</dbReference>
<evidence type="ECO:0008006" key="4">
    <source>
        <dbReference type="Google" id="ProtNLM"/>
    </source>
</evidence>
<dbReference type="SUPFAM" id="SSF103481">
    <property type="entry name" value="Multidrug resistance efflux transporter EmrE"/>
    <property type="match status" value="1"/>
</dbReference>
<feature type="transmembrane region" description="Helical" evidence="1">
    <location>
        <begin position="90"/>
        <end position="108"/>
    </location>
</feature>
<dbReference type="InterPro" id="IPR037185">
    <property type="entry name" value="EmrE-like"/>
</dbReference>
<keyword evidence="3" id="KW-1185">Reference proteome</keyword>
<dbReference type="Proteomes" id="UP000199392">
    <property type="component" value="Unassembled WGS sequence"/>
</dbReference>
<dbReference type="EMBL" id="FOZW01000012">
    <property type="protein sequence ID" value="SFT15782.1"/>
    <property type="molecule type" value="Genomic_DNA"/>
</dbReference>
<feature type="transmembrane region" description="Helical" evidence="1">
    <location>
        <begin position="35"/>
        <end position="58"/>
    </location>
</feature>
<evidence type="ECO:0000313" key="3">
    <source>
        <dbReference type="Proteomes" id="UP000199392"/>
    </source>
</evidence>
<dbReference type="STRING" id="311180.SAMN04488050_112104"/>
<evidence type="ECO:0000313" key="2">
    <source>
        <dbReference type="EMBL" id="SFT15782.1"/>
    </source>
</evidence>
<keyword evidence="1" id="KW-0812">Transmembrane</keyword>
<dbReference type="RefSeq" id="WP_245696172.1">
    <property type="nucleotide sequence ID" value="NZ_FNCL01000012.1"/>
</dbReference>
<feature type="transmembrane region" description="Helical" evidence="1">
    <location>
        <begin position="65"/>
        <end position="84"/>
    </location>
</feature>
<gene>
    <name evidence="2" type="ORF">SAMN04488050_112104</name>
</gene>
<sequence>MPMSLPVSPPALLLTLVTALGYAVATVGMKLASSGAVTFGVFLATIGFTVAFLSEILLMQRFDLSYLYIVIIVAESALVLLYAVCIGEGLSPRQLLGAAMVLLGLWAVSA</sequence>
<name>A0A1I6VPX7_9RHOB</name>
<proteinExistence type="predicted"/>